<dbReference type="InterPro" id="IPR003439">
    <property type="entry name" value="ABC_transporter-like_ATP-bd"/>
</dbReference>
<evidence type="ECO:0000256" key="4">
    <source>
        <dbReference type="ARBA" id="ARBA00022692"/>
    </source>
</evidence>
<dbReference type="PANTHER" id="PTHR42798">
    <property type="entry name" value="LIPOPROTEIN-RELEASING SYSTEM ATP-BINDING PROTEIN LOLD"/>
    <property type="match status" value="1"/>
</dbReference>
<evidence type="ECO:0000256" key="8">
    <source>
        <dbReference type="ARBA" id="ARBA00023136"/>
    </source>
</evidence>
<dbReference type="GO" id="GO:0005886">
    <property type="term" value="C:plasma membrane"/>
    <property type="evidence" value="ECO:0007669"/>
    <property type="project" value="UniProtKB-SubCell"/>
</dbReference>
<dbReference type="Gene3D" id="3.40.50.300">
    <property type="entry name" value="P-loop containing nucleotide triphosphate hydrolases"/>
    <property type="match status" value="1"/>
</dbReference>
<comment type="subcellular location">
    <subcellularLocation>
        <location evidence="1">Cell inner membrane</location>
        <topology evidence="1">Multi-pass membrane protein</topology>
    </subcellularLocation>
</comment>
<dbReference type="InterPro" id="IPR017911">
    <property type="entry name" value="MacB-like_ATP-bd"/>
</dbReference>
<evidence type="ECO:0000256" key="1">
    <source>
        <dbReference type="ARBA" id="ARBA00004429"/>
    </source>
</evidence>
<dbReference type="InterPro" id="IPR003593">
    <property type="entry name" value="AAA+_ATPase"/>
</dbReference>
<feature type="region of interest" description="Disordered" evidence="10">
    <location>
        <begin position="597"/>
        <end position="666"/>
    </location>
</feature>
<evidence type="ECO:0000256" key="10">
    <source>
        <dbReference type="SAM" id="MobiDB-lite"/>
    </source>
</evidence>
<accession>A0A9D1H7B7</accession>
<evidence type="ECO:0000259" key="12">
    <source>
        <dbReference type="PROSITE" id="PS50893"/>
    </source>
</evidence>
<feature type="transmembrane region" description="Helical" evidence="11">
    <location>
        <begin position="886"/>
        <end position="915"/>
    </location>
</feature>
<keyword evidence="7 11" id="KW-1133">Transmembrane helix</keyword>
<feature type="compositionally biased region" description="Low complexity" evidence="10">
    <location>
        <begin position="638"/>
        <end position="657"/>
    </location>
</feature>
<evidence type="ECO:0000256" key="7">
    <source>
        <dbReference type="ARBA" id="ARBA00022989"/>
    </source>
</evidence>
<dbReference type="InterPro" id="IPR017871">
    <property type="entry name" value="ABC_transporter-like_CS"/>
</dbReference>
<evidence type="ECO:0000256" key="3">
    <source>
        <dbReference type="ARBA" id="ARBA00022475"/>
    </source>
</evidence>
<dbReference type="InterPro" id="IPR027417">
    <property type="entry name" value="P-loop_NTPase"/>
</dbReference>
<feature type="compositionally biased region" description="Acidic residues" evidence="10">
    <location>
        <begin position="616"/>
        <end position="637"/>
    </location>
</feature>
<feature type="region of interest" description="Disordered" evidence="10">
    <location>
        <begin position="700"/>
        <end position="724"/>
    </location>
</feature>
<name>A0A9D1H7B7_9FIRM</name>
<dbReference type="Pfam" id="PF00005">
    <property type="entry name" value="ABC_tran"/>
    <property type="match status" value="1"/>
</dbReference>
<keyword evidence="4 11" id="KW-0812">Transmembrane</keyword>
<dbReference type="PROSITE" id="PS50893">
    <property type="entry name" value="ABC_TRANSPORTER_2"/>
    <property type="match status" value="1"/>
</dbReference>
<proteinExistence type="inferred from homology"/>
<dbReference type="Proteomes" id="UP000824160">
    <property type="component" value="Unassembled WGS sequence"/>
</dbReference>
<protein>
    <submittedName>
        <fullName evidence="13">ATP-binding cassette domain-containing protein</fullName>
    </submittedName>
</protein>
<feature type="transmembrane region" description="Helical" evidence="11">
    <location>
        <begin position="943"/>
        <end position="968"/>
    </location>
</feature>
<dbReference type="GO" id="GO:0016887">
    <property type="term" value="F:ATP hydrolysis activity"/>
    <property type="evidence" value="ECO:0007669"/>
    <property type="project" value="InterPro"/>
</dbReference>
<dbReference type="EMBL" id="DVLW01000203">
    <property type="protein sequence ID" value="HIT95010.1"/>
    <property type="molecule type" value="Genomic_DNA"/>
</dbReference>
<evidence type="ECO:0000313" key="13">
    <source>
        <dbReference type="EMBL" id="HIT95010.1"/>
    </source>
</evidence>
<feature type="compositionally biased region" description="Low complexity" evidence="10">
    <location>
        <begin position="700"/>
        <end position="715"/>
    </location>
</feature>
<feature type="transmembrane region" description="Helical" evidence="11">
    <location>
        <begin position="264"/>
        <end position="283"/>
    </location>
</feature>
<evidence type="ECO:0000256" key="6">
    <source>
        <dbReference type="ARBA" id="ARBA00022840"/>
    </source>
</evidence>
<comment type="similarity">
    <text evidence="9">Belongs to the ABC transporter superfamily. Macrolide exporter (TC 3.A.1.122) family.</text>
</comment>
<gene>
    <name evidence="13" type="ORF">IAC43_07470</name>
</gene>
<evidence type="ECO:0000256" key="9">
    <source>
        <dbReference type="ARBA" id="ARBA00038388"/>
    </source>
</evidence>
<keyword evidence="8 11" id="KW-0472">Membrane</keyword>
<dbReference type="GO" id="GO:0005524">
    <property type="term" value="F:ATP binding"/>
    <property type="evidence" value="ECO:0007669"/>
    <property type="project" value="UniProtKB-KW"/>
</dbReference>
<organism evidence="13 14">
    <name type="scientific">Candidatus Faecivivens stercoripullorum</name>
    <dbReference type="NCBI Taxonomy" id="2840805"/>
    <lineage>
        <taxon>Bacteria</taxon>
        <taxon>Bacillati</taxon>
        <taxon>Bacillota</taxon>
        <taxon>Clostridia</taxon>
        <taxon>Eubacteriales</taxon>
        <taxon>Oscillospiraceae</taxon>
        <taxon>Oscillospiraceae incertae sedis</taxon>
        <taxon>Candidatus Faecivivens</taxon>
    </lineage>
</organism>
<keyword evidence="3" id="KW-1003">Cell membrane</keyword>
<feature type="transmembrane region" description="Helical" evidence="11">
    <location>
        <begin position="974"/>
        <end position="1002"/>
    </location>
</feature>
<comment type="caution">
    <text evidence="13">The sequence shown here is derived from an EMBL/GenBank/DDBJ whole genome shotgun (WGS) entry which is preliminary data.</text>
</comment>
<dbReference type="CDD" id="cd03255">
    <property type="entry name" value="ABC_MJ0796_LolCDE_FtsE"/>
    <property type="match status" value="1"/>
</dbReference>
<dbReference type="PROSITE" id="PS00211">
    <property type="entry name" value="ABC_TRANSPORTER_1"/>
    <property type="match status" value="1"/>
</dbReference>
<dbReference type="FunFam" id="3.40.50.300:FF:000032">
    <property type="entry name" value="Export ABC transporter ATP-binding protein"/>
    <property type="match status" value="1"/>
</dbReference>
<evidence type="ECO:0000256" key="2">
    <source>
        <dbReference type="ARBA" id="ARBA00022448"/>
    </source>
</evidence>
<keyword evidence="2" id="KW-0813">Transport</keyword>
<dbReference type="InterPro" id="IPR003838">
    <property type="entry name" value="ABC3_permease_C"/>
</dbReference>
<dbReference type="SUPFAM" id="SSF52540">
    <property type="entry name" value="P-loop containing nucleoside triphosphate hydrolases"/>
    <property type="match status" value="1"/>
</dbReference>
<evidence type="ECO:0000256" key="11">
    <source>
        <dbReference type="SAM" id="Phobius"/>
    </source>
</evidence>
<keyword evidence="6 13" id="KW-0067">ATP-binding</keyword>
<keyword evidence="5" id="KW-0547">Nucleotide-binding</keyword>
<dbReference type="GO" id="GO:0022857">
    <property type="term" value="F:transmembrane transporter activity"/>
    <property type="evidence" value="ECO:0007669"/>
    <property type="project" value="UniProtKB-ARBA"/>
</dbReference>
<reference evidence="13" key="2">
    <citation type="journal article" date="2021" name="PeerJ">
        <title>Extensive microbial diversity within the chicken gut microbiome revealed by metagenomics and culture.</title>
        <authorList>
            <person name="Gilroy R."/>
            <person name="Ravi A."/>
            <person name="Getino M."/>
            <person name="Pursley I."/>
            <person name="Horton D.L."/>
            <person name="Alikhan N.F."/>
            <person name="Baker D."/>
            <person name="Gharbi K."/>
            <person name="Hall N."/>
            <person name="Watson M."/>
            <person name="Adriaenssens E.M."/>
            <person name="Foster-Nyarko E."/>
            <person name="Jarju S."/>
            <person name="Secka A."/>
            <person name="Antonio M."/>
            <person name="Oren A."/>
            <person name="Chaudhuri R.R."/>
            <person name="La Ragione R."/>
            <person name="Hildebrand F."/>
            <person name="Pallen M.J."/>
        </authorList>
    </citation>
    <scope>NUCLEOTIDE SEQUENCE</scope>
    <source>
        <strain evidence="13">ChiBcec7-5410</strain>
    </source>
</reference>
<dbReference type="GO" id="GO:0098796">
    <property type="term" value="C:membrane protein complex"/>
    <property type="evidence" value="ECO:0007669"/>
    <property type="project" value="UniProtKB-ARBA"/>
</dbReference>
<dbReference type="Pfam" id="PF02687">
    <property type="entry name" value="FtsX"/>
    <property type="match status" value="1"/>
</dbReference>
<dbReference type="SMART" id="SM00382">
    <property type="entry name" value="AAA"/>
    <property type="match status" value="1"/>
</dbReference>
<evidence type="ECO:0000313" key="14">
    <source>
        <dbReference type="Proteomes" id="UP000824160"/>
    </source>
</evidence>
<reference evidence="13" key="1">
    <citation type="submission" date="2020-10" db="EMBL/GenBank/DDBJ databases">
        <authorList>
            <person name="Gilroy R."/>
        </authorList>
    </citation>
    <scope>NUCLEOTIDE SEQUENCE</scope>
    <source>
        <strain evidence="13">ChiBcec7-5410</strain>
    </source>
</reference>
<dbReference type="PANTHER" id="PTHR42798:SF6">
    <property type="entry name" value="CELL DIVISION ATP-BINDING PROTEIN FTSE"/>
    <property type="match status" value="1"/>
</dbReference>
<feature type="domain" description="ABC transporter" evidence="12">
    <location>
        <begin position="2"/>
        <end position="240"/>
    </location>
</feature>
<evidence type="ECO:0000256" key="5">
    <source>
        <dbReference type="ARBA" id="ARBA00022741"/>
    </source>
</evidence>
<dbReference type="AlphaFoldDB" id="A0A9D1H7B7"/>
<sequence length="1019" mass="111020">MLQLNQIRKNYVSGDLQVKALDGVSLSFRETEFVSILGPSGSGKTTLLNIIGGLDQYTSGDLIINGRSTREFRDRDWDSYRNHRIGFVFQSYNLIPHQSVLANVELALTLSGVGKAERRKRATEALQKVGLGDQLRKRPSQMSGGQMQRVAIARALVNNPDILLADEPTGALDTQTSVQIMEILREISRDKLVIMVTHNPELAEVYSTRIVRMQDGQILSDTDPYDPGAEQPPAVISNEKTSMSFGTALSLSLNNLMTKKGRTILTSFAGSIGIIGIALILSLSNGVQEYINGVQEDTLASYPIQLEASTVDLTSMLASASQMHQSEEHDLDKIYSSNMMGDMTELMQAEVQTNNLSAFKDYLTENEETVMQYTNEITYRYGVTPMVYTTLEDGSTQQVNPSLVVDKMGMSELLSVNPVMSAYSDSYNVFTELRENENLRDASYELLSGSWPESYDEAVLIISPNNEISDYTLYTLGIKPLEEVEQMMNPDSGETFTTEDLTFTYDEWIGKTFSVVPSCDLFDDSDGDGVWTDHREDADYISEAAANGVQLRITGVVRETERSSSVSGGIGYTHELTEYLINAANDSEVVAAQKANPDTDILTGKPFESAQTQEPEQTEEDTQPEEQPAEESSDEAVESQPASEAESETAETPSQTAPTYKLPLTDEQKIALSPTAESMGMDPATMTDSEWQRVIDVVQPQTETQSTEPETSSEPAAESGLTEEQKVALSPLAESMGMDPATMTDGEWMRVAQAAQSQQPGNEEPAESDSLAVLEEMGIDPSTLSEEQLAYLSSMSADEVRALMESYTAPTSNTYDGNLSAFGAADFDSPTSIELIPKSFADKEELTAMIEDYNDLCRSEGREEDTIDYTDMVGLLMSSVTTIINAISYILIAFVGISLVVSSIMIGIITYISVLERTKEIGILRAIGASKHDISSVFNAETLIIGFGSGALGIVVTLLLLIPINMIIDALTGIAGLAALPPVGAVILVAISMLLTFISGLIPSKMAARKDPVEALRSE</sequence>